<keyword evidence="1" id="KW-0175">Coiled coil</keyword>
<feature type="coiled-coil region" evidence="1">
    <location>
        <begin position="70"/>
        <end position="104"/>
    </location>
</feature>
<comment type="caution">
    <text evidence="2">The sequence shown here is derived from an EMBL/GenBank/DDBJ whole genome shotgun (WGS) entry which is preliminary data.</text>
</comment>
<dbReference type="Gene3D" id="1.10.287.1490">
    <property type="match status" value="1"/>
</dbReference>
<name>A0ABV3W173_9BACI</name>
<reference evidence="2 3" key="1">
    <citation type="submission" date="2024-07" db="EMBL/GenBank/DDBJ databases">
        <title>Characterization of a bacterium isolated from hydrolysated instant sea cucumber by whole-genome sequencing and metabolomics.</title>
        <authorList>
            <person name="Luo X."/>
            <person name="Zhang Z."/>
            <person name="Zheng Z."/>
            <person name="Zhang W."/>
            <person name="Ming T."/>
            <person name="Jiao L."/>
            <person name="Su X."/>
            <person name="Kong F."/>
            <person name="Xu J."/>
        </authorList>
    </citation>
    <scope>NUCLEOTIDE SEQUENCE [LARGE SCALE GENOMIC DNA]</scope>
    <source>
        <strain evidence="2 3">XL-2024</strain>
    </source>
</reference>
<evidence type="ECO:0000313" key="3">
    <source>
        <dbReference type="Proteomes" id="UP001558534"/>
    </source>
</evidence>
<protein>
    <submittedName>
        <fullName evidence="2">Uncharacterized protein</fullName>
    </submittedName>
</protein>
<keyword evidence="3" id="KW-1185">Reference proteome</keyword>
<organism evidence="2 3">
    <name type="scientific">Lysinibacillus xylanilyticus</name>
    <dbReference type="NCBI Taxonomy" id="582475"/>
    <lineage>
        <taxon>Bacteria</taxon>
        <taxon>Bacillati</taxon>
        <taxon>Bacillota</taxon>
        <taxon>Bacilli</taxon>
        <taxon>Bacillales</taxon>
        <taxon>Bacillaceae</taxon>
        <taxon>Lysinibacillus</taxon>
    </lineage>
</organism>
<accession>A0ABV3W173</accession>
<evidence type="ECO:0000313" key="2">
    <source>
        <dbReference type="EMBL" id="MEX3746926.1"/>
    </source>
</evidence>
<sequence>MEDSKLYSTQDIENLKQRIETYRETLTSLKMGTSIEDYLFMKKEFDAIKTQIAHLEGLTETLDDKQNSQIRGYEEQIRLLSTQIESLNQTIEEMNQEILTVLNKLVIEDPKAPATTPNTEIISTFMANDEQSHPRIKESANQSAVTSVPPSYKLLQSLAGKAINIQSNPNNRIPSSRQDNLENGTQKRHFNQHYFQSENTHPSQIYNGLYRNTTAETTVHFKNATNAQEIPISVYESNTLPHAEIHNSTDNGLNARDLVNYGELEKINNTITIDEMSSVITNEPVIPDASEVINEPAFPEAPKVVNEPAIPAASEVVYEPAIPVPSEVVYEQAISVASEVVNEQAIPKASEVVYEQAISVASEVVNEQAIPKASEVVYEQAIPKASEVVNEQAIPKASEVVNEQAIPKASEVVNEQAISKAVNKQDDTNTSSTLKSDEFDVFEATIEENEAIIQIEEVSKQPELKEEATEEGHKKEKSSLFFNFFRKWS</sequence>
<dbReference type="Proteomes" id="UP001558534">
    <property type="component" value="Unassembled WGS sequence"/>
</dbReference>
<evidence type="ECO:0000256" key="1">
    <source>
        <dbReference type="SAM" id="Coils"/>
    </source>
</evidence>
<gene>
    <name evidence="2" type="ORF">AB1300_17535</name>
</gene>
<proteinExistence type="predicted"/>
<dbReference type="RefSeq" id="WP_368637507.1">
    <property type="nucleotide sequence ID" value="NZ_JBFRHK010000012.1"/>
</dbReference>
<dbReference type="EMBL" id="JBFRHK010000012">
    <property type="protein sequence ID" value="MEX3746926.1"/>
    <property type="molecule type" value="Genomic_DNA"/>
</dbReference>